<dbReference type="EMBL" id="JAYMYJ010000086">
    <property type="protein sequence ID" value="MEB4591119.1"/>
    <property type="molecule type" value="Genomic_DNA"/>
</dbReference>
<dbReference type="Proteomes" id="UP001308005">
    <property type="component" value="Unassembled WGS sequence"/>
</dbReference>
<evidence type="ECO:0000313" key="2">
    <source>
        <dbReference type="Proteomes" id="UP001308005"/>
    </source>
</evidence>
<evidence type="ECO:0000313" key="1">
    <source>
        <dbReference type="EMBL" id="MEB4591119.1"/>
    </source>
</evidence>
<comment type="caution">
    <text evidence="1">The sequence shown here is derived from an EMBL/GenBank/DDBJ whole genome shotgun (WGS) entry which is preliminary data.</text>
</comment>
<keyword evidence="2" id="KW-1185">Reference proteome</keyword>
<accession>A0ABU6CWG2</accession>
<proteinExistence type="predicted"/>
<protein>
    <submittedName>
        <fullName evidence="1">Uncharacterized protein</fullName>
    </submittedName>
</protein>
<sequence>MNTLFKNLLPLFILLLCERSGALEKADGQQPIQKCIHTAIKNSTDYDLYFDINPTAFGKESILVNQKINHGDVVFFCFSDDTVPLGIDRNLNMPGVQIGIFALTPGCFFEITENIEEAGILGIKLGDSDEKERIEDCAYLHQSLFNYAQPYQ</sequence>
<dbReference type="RefSeq" id="WP_324694504.1">
    <property type="nucleotide sequence ID" value="NZ_JAYMYJ010000086.1"/>
</dbReference>
<reference evidence="2" key="1">
    <citation type="submission" date="2023-07" db="EMBL/GenBank/DDBJ databases">
        <title>The carbon used by Thiothrix.</title>
        <authorList>
            <person name="Chen L."/>
        </authorList>
    </citation>
    <scope>NUCLEOTIDE SEQUENCE [LARGE SCALE GENOMIC DNA]</scope>
</reference>
<gene>
    <name evidence="1" type="ORF">VSS37_09030</name>
</gene>
<organism evidence="1 2">
    <name type="scientific">Candidatus Thiothrix phosphatis</name>
    <dbReference type="NCBI Taxonomy" id="3112415"/>
    <lineage>
        <taxon>Bacteria</taxon>
        <taxon>Pseudomonadati</taxon>
        <taxon>Pseudomonadota</taxon>
        <taxon>Gammaproteobacteria</taxon>
        <taxon>Thiotrichales</taxon>
        <taxon>Thiotrichaceae</taxon>
        <taxon>Thiothrix</taxon>
    </lineage>
</organism>
<name>A0ABU6CWG2_9GAMM</name>